<proteinExistence type="predicted"/>
<reference evidence="1 2" key="1">
    <citation type="journal article" date="2019" name="Mol. Biol. Evol.">
        <title>Blast fungal genomes show frequent chromosomal changes, gene gains and losses, and effector gene turnover.</title>
        <authorList>
            <person name="Gomez Luciano L.B."/>
            <person name="Jason Tsai I."/>
            <person name="Chuma I."/>
            <person name="Tosa Y."/>
            <person name="Chen Y.H."/>
            <person name="Li J.Y."/>
            <person name="Li M.Y."/>
            <person name="Jade Lu M.Y."/>
            <person name="Nakayashiki H."/>
            <person name="Li W.H."/>
        </authorList>
    </citation>
    <scope>NUCLEOTIDE SEQUENCE [LARGE SCALE GENOMIC DNA]</scope>
    <source>
        <strain evidence="1">MZ5-1-6</strain>
    </source>
</reference>
<dbReference type="Proteomes" id="UP000294847">
    <property type="component" value="Chromosome 5"/>
</dbReference>
<protein>
    <submittedName>
        <fullName evidence="1">Uncharacterized protein</fullName>
    </submittedName>
</protein>
<accession>A0A4P7NJZ9</accession>
<organism evidence="1 2">
    <name type="scientific">Pyricularia oryzae</name>
    <name type="common">Rice blast fungus</name>
    <name type="synonym">Magnaporthe oryzae</name>
    <dbReference type="NCBI Taxonomy" id="318829"/>
    <lineage>
        <taxon>Eukaryota</taxon>
        <taxon>Fungi</taxon>
        <taxon>Dikarya</taxon>
        <taxon>Ascomycota</taxon>
        <taxon>Pezizomycotina</taxon>
        <taxon>Sordariomycetes</taxon>
        <taxon>Sordariomycetidae</taxon>
        <taxon>Magnaporthales</taxon>
        <taxon>Pyriculariaceae</taxon>
        <taxon>Pyricularia</taxon>
    </lineage>
</organism>
<sequence>SSHLPPDCRPVVSDDTAVAADVAGGILGRHSRFLEPEWSDAVTHWMTRAENRTARGAMKHSHEDSPFRTINTVMFLSK</sequence>
<dbReference type="EMBL" id="CP034208">
    <property type="protein sequence ID" value="QBZ62393.1"/>
    <property type="molecule type" value="Genomic_DNA"/>
</dbReference>
<gene>
    <name evidence="1" type="ORF">PoMZ_11273</name>
</gene>
<name>A0A4P7NJZ9_PYROR</name>
<feature type="non-terminal residue" evidence="1">
    <location>
        <position position="1"/>
    </location>
</feature>
<evidence type="ECO:0000313" key="1">
    <source>
        <dbReference type="EMBL" id="QBZ62393.1"/>
    </source>
</evidence>
<evidence type="ECO:0000313" key="2">
    <source>
        <dbReference type="Proteomes" id="UP000294847"/>
    </source>
</evidence>
<dbReference type="AlphaFoldDB" id="A0A4P7NJZ9"/>